<evidence type="ECO:0000256" key="4">
    <source>
        <dbReference type="ARBA" id="ARBA00023128"/>
    </source>
</evidence>
<keyword evidence="3" id="KW-0689">Ribosomal protein</keyword>
<protein>
    <recommendedName>
        <fullName evidence="7">Large ribosomal subunit protein mL37</fullName>
    </recommendedName>
    <alternativeName>
        <fullName evidence="8">39S ribosomal protein L37, mitochondrial</fullName>
    </alternativeName>
</protein>
<organism evidence="9 10">
    <name type="scientific">Batillaria attramentaria</name>
    <dbReference type="NCBI Taxonomy" id="370345"/>
    <lineage>
        <taxon>Eukaryota</taxon>
        <taxon>Metazoa</taxon>
        <taxon>Spiralia</taxon>
        <taxon>Lophotrochozoa</taxon>
        <taxon>Mollusca</taxon>
        <taxon>Gastropoda</taxon>
        <taxon>Caenogastropoda</taxon>
        <taxon>Sorbeoconcha</taxon>
        <taxon>Cerithioidea</taxon>
        <taxon>Batillariidae</taxon>
        <taxon>Batillaria</taxon>
    </lineage>
</organism>
<evidence type="ECO:0000256" key="5">
    <source>
        <dbReference type="ARBA" id="ARBA00023274"/>
    </source>
</evidence>
<dbReference type="InterPro" id="IPR052482">
    <property type="entry name" value="mtLSU_mL37"/>
</dbReference>
<evidence type="ECO:0000313" key="9">
    <source>
        <dbReference type="EMBL" id="KAK7461162.1"/>
    </source>
</evidence>
<dbReference type="EMBL" id="JACVVK020000643">
    <property type="protein sequence ID" value="KAK7461162.1"/>
    <property type="molecule type" value="Genomic_DNA"/>
</dbReference>
<evidence type="ECO:0000256" key="2">
    <source>
        <dbReference type="ARBA" id="ARBA00022946"/>
    </source>
</evidence>
<dbReference type="Pfam" id="PF07147">
    <property type="entry name" value="PDCD9"/>
    <property type="match status" value="1"/>
</dbReference>
<evidence type="ECO:0000256" key="3">
    <source>
        <dbReference type="ARBA" id="ARBA00022980"/>
    </source>
</evidence>
<dbReference type="PANTHER" id="PTHR15889:SF2">
    <property type="entry name" value="LARGE RIBOSOMAL SUBUNIT PROTEIN ML37"/>
    <property type="match status" value="1"/>
</dbReference>
<dbReference type="GO" id="GO:0005840">
    <property type="term" value="C:ribosome"/>
    <property type="evidence" value="ECO:0007669"/>
    <property type="project" value="UniProtKB-KW"/>
</dbReference>
<evidence type="ECO:0000256" key="7">
    <source>
        <dbReference type="ARBA" id="ARBA00039442"/>
    </source>
</evidence>
<evidence type="ECO:0000256" key="1">
    <source>
        <dbReference type="ARBA" id="ARBA00004173"/>
    </source>
</evidence>
<comment type="similarity">
    <text evidence="6">Belongs to the mitochondrion-specific ribosomal protein mL37 family.</text>
</comment>
<keyword evidence="5" id="KW-0687">Ribonucleoprotein</keyword>
<evidence type="ECO:0000313" key="10">
    <source>
        <dbReference type="Proteomes" id="UP001519460"/>
    </source>
</evidence>
<sequence>MKLTQALCKRSMPYEWKKLMDRRLNFPDYPARIPQILVDKGVKVVDPTEKPPQERWYPPVDDPRFYKHPKPEEYVNYNEDPAYVCTTSTCIHEGMRQVARLAKTQVIQGLPSSVDRLIGTVKIPQQNLLLQRYIMQAQRWNTTKERLPKRIDPRKPGWKFGVQYGIPAKLQAGILIRNMLRLYKPVVVRGMSEWLITSNKALPRFADEETVDTTVNYTLPDLFPIAPTIDLHVDHNYTLDHNTGLKSGISHGHPHTIFITDVNHWNHDQRMARSLLFSLGYAIAQAHRQYGNVTKLPEPVCTQCVSLDHQTLNFVFLQLNTLAFDNDNGIKNIAWVDGGNHLFQKILSQPWMPKAIRDERLEDFDPAVFEKLLAVYLNGVPELMSDAV</sequence>
<reference evidence="9 10" key="1">
    <citation type="journal article" date="2023" name="Sci. Data">
        <title>Genome assembly of the Korean intertidal mud-creeper Batillaria attramentaria.</title>
        <authorList>
            <person name="Patra A.K."/>
            <person name="Ho P.T."/>
            <person name="Jun S."/>
            <person name="Lee S.J."/>
            <person name="Kim Y."/>
            <person name="Won Y.J."/>
        </authorList>
    </citation>
    <scope>NUCLEOTIDE SEQUENCE [LARGE SCALE GENOMIC DNA]</scope>
    <source>
        <strain evidence="9">Wonlab-2016</strain>
    </source>
</reference>
<comment type="caution">
    <text evidence="9">The sequence shown here is derived from an EMBL/GenBank/DDBJ whole genome shotgun (WGS) entry which is preliminary data.</text>
</comment>
<dbReference type="AlphaFoldDB" id="A0ABD0J596"/>
<dbReference type="GO" id="GO:0005739">
    <property type="term" value="C:mitochondrion"/>
    <property type="evidence" value="ECO:0007669"/>
    <property type="project" value="UniProtKB-SubCell"/>
</dbReference>
<accession>A0ABD0J596</accession>
<proteinExistence type="inferred from homology"/>
<keyword evidence="4" id="KW-0496">Mitochondrion</keyword>
<comment type="subcellular location">
    <subcellularLocation>
        <location evidence="1">Mitochondrion</location>
    </subcellularLocation>
</comment>
<name>A0ABD0J596_9CAEN</name>
<dbReference type="GO" id="GO:1990904">
    <property type="term" value="C:ribonucleoprotein complex"/>
    <property type="evidence" value="ECO:0007669"/>
    <property type="project" value="UniProtKB-KW"/>
</dbReference>
<evidence type="ECO:0000256" key="6">
    <source>
        <dbReference type="ARBA" id="ARBA00037985"/>
    </source>
</evidence>
<dbReference type="Proteomes" id="UP001519460">
    <property type="component" value="Unassembled WGS sequence"/>
</dbReference>
<keyword evidence="10" id="KW-1185">Reference proteome</keyword>
<keyword evidence="2" id="KW-0809">Transit peptide</keyword>
<gene>
    <name evidence="9" type="ORF">BaRGS_00038782</name>
</gene>
<dbReference type="PANTHER" id="PTHR15889">
    <property type="entry name" value="MITOCHONDRIAL RIBOSOMAL PROTEIN L37"/>
    <property type="match status" value="1"/>
</dbReference>
<evidence type="ECO:0000256" key="8">
    <source>
        <dbReference type="ARBA" id="ARBA00041617"/>
    </source>
</evidence>
<dbReference type="InterPro" id="IPR010793">
    <property type="entry name" value="Ribosomal_mL37/mL65"/>
</dbReference>